<dbReference type="PANTHER" id="PTHR11203">
    <property type="entry name" value="CLEAVAGE AND POLYADENYLATION SPECIFICITY FACTOR FAMILY MEMBER"/>
    <property type="match status" value="1"/>
</dbReference>
<dbReference type="PANTHER" id="PTHR11203:SF37">
    <property type="entry name" value="INTEGRATOR COMPLEX SUBUNIT 11"/>
    <property type="match status" value="1"/>
</dbReference>
<dbReference type="GO" id="GO:0004521">
    <property type="term" value="F:RNA endonuclease activity"/>
    <property type="evidence" value="ECO:0007669"/>
    <property type="project" value="TreeGrafter"/>
</dbReference>
<evidence type="ECO:0000259" key="3">
    <source>
        <dbReference type="SMART" id="SM01027"/>
    </source>
</evidence>
<name>A0A512T0C4_9MICO</name>
<dbReference type="SUPFAM" id="SSF56281">
    <property type="entry name" value="Metallo-hydrolase/oxidoreductase"/>
    <property type="match status" value="1"/>
</dbReference>
<dbReference type="CDD" id="cd16295">
    <property type="entry name" value="TTHA0252-CPSF-like_MBL-fold"/>
    <property type="match status" value="1"/>
</dbReference>
<feature type="domain" description="Metallo-beta-lactamase" evidence="2">
    <location>
        <begin position="15"/>
        <end position="245"/>
    </location>
</feature>
<dbReference type="InterPro" id="IPR022712">
    <property type="entry name" value="Beta_Casp"/>
</dbReference>
<dbReference type="Gene3D" id="3.60.15.10">
    <property type="entry name" value="Ribonuclease Z/Hydroxyacylglutathione hydrolase-like"/>
    <property type="match status" value="1"/>
</dbReference>
<dbReference type="Gene3D" id="3.40.50.10890">
    <property type="match status" value="1"/>
</dbReference>
<organism evidence="4 5">
    <name type="scientific">Knoellia locipacati</name>
    <dbReference type="NCBI Taxonomy" id="882824"/>
    <lineage>
        <taxon>Bacteria</taxon>
        <taxon>Bacillati</taxon>
        <taxon>Actinomycetota</taxon>
        <taxon>Actinomycetes</taxon>
        <taxon>Micrococcales</taxon>
        <taxon>Intrasporangiaceae</taxon>
        <taxon>Knoellia</taxon>
    </lineage>
</organism>
<evidence type="ECO:0000259" key="2">
    <source>
        <dbReference type="SMART" id="SM00849"/>
    </source>
</evidence>
<protein>
    <submittedName>
        <fullName evidence="4">MBL fold hydrolase</fullName>
    </submittedName>
</protein>
<dbReference type="RefSeq" id="WP_147064103.1">
    <property type="nucleotide sequence ID" value="NZ_BAABDN010000001.1"/>
</dbReference>
<keyword evidence="5" id="KW-1185">Reference proteome</keyword>
<gene>
    <name evidence="4" type="ORF">KLO01_16920</name>
</gene>
<dbReference type="SMART" id="SM00849">
    <property type="entry name" value="Lactamase_B"/>
    <property type="match status" value="1"/>
</dbReference>
<dbReference type="InterPro" id="IPR050698">
    <property type="entry name" value="MBL"/>
</dbReference>
<dbReference type="SMART" id="SM01027">
    <property type="entry name" value="Beta-Casp"/>
    <property type="match status" value="1"/>
</dbReference>
<evidence type="ECO:0000256" key="1">
    <source>
        <dbReference type="ARBA" id="ARBA00022801"/>
    </source>
</evidence>
<dbReference type="GO" id="GO:0016787">
    <property type="term" value="F:hydrolase activity"/>
    <property type="evidence" value="ECO:0007669"/>
    <property type="project" value="UniProtKB-KW"/>
</dbReference>
<comment type="caution">
    <text evidence="4">The sequence shown here is derived from an EMBL/GenBank/DDBJ whole genome shotgun (WGS) entry which is preliminary data.</text>
</comment>
<dbReference type="AlphaFoldDB" id="A0A512T0C4"/>
<accession>A0A512T0C4</accession>
<dbReference type="Pfam" id="PF10996">
    <property type="entry name" value="Beta-Casp"/>
    <property type="match status" value="1"/>
</dbReference>
<feature type="domain" description="Beta-Casp" evidence="3">
    <location>
        <begin position="250"/>
        <end position="371"/>
    </location>
</feature>
<dbReference type="InterPro" id="IPR001279">
    <property type="entry name" value="Metallo-B-lactamas"/>
</dbReference>
<evidence type="ECO:0000313" key="4">
    <source>
        <dbReference type="EMBL" id="GEQ13645.1"/>
    </source>
</evidence>
<sequence>MSAVLTFLGAAGTVTGSKTMVEHDRRRTLVDCGLYQGERQWRRLNWEPFRVPASGIEDVVLTHTHLDHCGYLPALVRQGFSGPAWCTRASAALVPIVLRDSAHLLEMEAEYARTSGYSKHDPPLPLYTASDAERAITALTPAAYDTATPLRSGGRLTLVRAGYVLGSSIVLLEQGDTTVLFSGDLGRPHHPLLRPRPAPPAARHVVIEGTYGDRTHPSGDPDHHEMAATIRRTIERGGSVLIPAFAVDRTELVLEALGRLRSDGLIPDVPIHLDSPMALKVLEVYRSAAADGELAEDIEVSLGHLPHWQLALTADESRALNKPRTPSIVVSASGMASGGRVVHHLSSMLPDPRHTVLLTGYQAVGTRGRALAEGAREVKIAGSYVPVRAQVAHDEGFSVHADADELLGWLHELPDEPDTVFVNHAEARAAEALAGRIRDELSAAVVVPRLGERVRIT</sequence>
<dbReference type="OrthoDB" id="2971563at2"/>
<keyword evidence="1 4" id="KW-0378">Hydrolase</keyword>
<dbReference type="Pfam" id="PF07521">
    <property type="entry name" value="RMMBL"/>
    <property type="match status" value="1"/>
</dbReference>
<evidence type="ECO:0000313" key="5">
    <source>
        <dbReference type="Proteomes" id="UP000321793"/>
    </source>
</evidence>
<proteinExistence type="predicted"/>
<reference evidence="4 5" key="1">
    <citation type="submission" date="2019-07" db="EMBL/GenBank/DDBJ databases">
        <title>Whole genome shotgun sequence of Knoellia locipacati NBRC 109775.</title>
        <authorList>
            <person name="Hosoyama A."/>
            <person name="Uohara A."/>
            <person name="Ohji S."/>
            <person name="Ichikawa N."/>
        </authorList>
    </citation>
    <scope>NUCLEOTIDE SEQUENCE [LARGE SCALE GENOMIC DNA]</scope>
    <source>
        <strain evidence="4 5">NBRC 109775</strain>
    </source>
</reference>
<dbReference type="Pfam" id="PF00753">
    <property type="entry name" value="Lactamase_B"/>
    <property type="match status" value="1"/>
</dbReference>
<dbReference type="InterPro" id="IPR036866">
    <property type="entry name" value="RibonucZ/Hydroxyglut_hydro"/>
</dbReference>
<dbReference type="InterPro" id="IPR011108">
    <property type="entry name" value="RMMBL"/>
</dbReference>
<dbReference type="EMBL" id="BKBA01000008">
    <property type="protein sequence ID" value="GEQ13645.1"/>
    <property type="molecule type" value="Genomic_DNA"/>
</dbReference>
<dbReference type="Proteomes" id="UP000321793">
    <property type="component" value="Unassembled WGS sequence"/>
</dbReference>